<dbReference type="OrthoDB" id="3067228at2759"/>
<evidence type="ECO:0000313" key="1">
    <source>
        <dbReference type="EMBL" id="PPR04746.1"/>
    </source>
</evidence>
<organism evidence="1 2">
    <name type="scientific">Gymnopilus dilepis</name>
    <dbReference type="NCBI Taxonomy" id="231916"/>
    <lineage>
        <taxon>Eukaryota</taxon>
        <taxon>Fungi</taxon>
        <taxon>Dikarya</taxon>
        <taxon>Basidiomycota</taxon>
        <taxon>Agaricomycotina</taxon>
        <taxon>Agaricomycetes</taxon>
        <taxon>Agaricomycetidae</taxon>
        <taxon>Agaricales</taxon>
        <taxon>Agaricineae</taxon>
        <taxon>Hymenogastraceae</taxon>
        <taxon>Gymnopilus</taxon>
    </lineage>
</organism>
<sequence>MKSARILAILRSLHLDRRNALLMPHDPSGACERRPVSNLAVADSGGFSVDFLDFYAAILGRSCDAVNALATSLNAFKGQRGLNLLNEMVFSKPFFHMLGVLHPASTQISMANLLLVCSSHPTFV</sequence>
<dbReference type="EMBL" id="NHYE01000575">
    <property type="protein sequence ID" value="PPR04746.1"/>
    <property type="molecule type" value="Genomic_DNA"/>
</dbReference>
<gene>
    <name evidence="1" type="ORF">CVT26_012887</name>
</gene>
<protein>
    <submittedName>
        <fullName evidence="1">Uncharacterized protein</fullName>
    </submittedName>
</protein>
<keyword evidence="2" id="KW-1185">Reference proteome</keyword>
<accession>A0A409YP39</accession>
<name>A0A409YP39_9AGAR</name>
<comment type="caution">
    <text evidence="1">The sequence shown here is derived from an EMBL/GenBank/DDBJ whole genome shotgun (WGS) entry which is preliminary data.</text>
</comment>
<proteinExistence type="predicted"/>
<dbReference type="Proteomes" id="UP000284706">
    <property type="component" value="Unassembled WGS sequence"/>
</dbReference>
<dbReference type="InParanoid" id="A0A409YP39"/>
<reference evidence="1 2" key="1">
    <citation type="journal article" date="2018" name="Evol. Lett.">
        <title>Horizontal gene cluster transfer increased hallucinogenic mushroom diversity.</title>
        <authorList>
            <person name="Reynolds H.T."/>
            <person name="Vijayakumar V."/>
            <person name="Gluck-Thaler E."/>
            <person name="Korotkin H.B."/>
            <person name="Matheny P.B."/>
            <person name="Slot J.C."/>
        </authorList>
    </citation>
    <scope>NUCLEOTIDE SEQUENCE [LARGE SCALE GENOMIC DNA]</scope>
    <source>
        <strain evidence="1 2">SRW20</strain>
    </source>
</reference>
<evidence type="ECO:0000313" key="2">
    <source>
        <dbReference type="Proteomes" id="UP000284706"/>
    </source>
</evidence>
<dbReference type="AlphaFoldDB" id="A0A409YP39"/>